<gene>
    <name evidence="2" type="ORF">SAMN05216184_10376</name>
</gene>
<reference evidence="2 3" key="1">
    <citation type="submission" date="2016-10" db="EMBL/GenBank/DDBJ databases">
        <authorList>
            <person name="Cai Z."/>
        </authorList>
    </citation>
    <scope>NUCLEOTIDE SEQUENCE [LARGE SCALE GENOMIC DNA]</scope>
    <source>
        <strain evidence="2 3">CGMCC 1.10826</strain>
    </source>
</reference>
<keyword evidence="3" id="KW-1185">Reference proteome</keyword>
<evidence type="ECO:0008006" key="4">
    <source>
        <dbReference type="Google" id="ProtNLM"/>
    </source>
</evidence>
<evidence type="ECO:0000313" key="3">
    <source>
        <dbReference type="Proteomes" id="UP000250222"/>
    </source>
</evidence>
<sequence>MGWTWLLWLLVLLAVLALLVGLWMLVRLRALGRVVGSFSCAWRAPESQDWSSGVAVYGVERIDWFRMLSLRPGPAARWRRSELVIEPGRRVLPGSAWGAVEVECRVGRDCFYLALEGDALAGLTSWLESSPPVDRGAA</sequence>
<organism evidence="2 3">
    <name type="scientific">Georgenia satyanarayanai</name>
    <dbReference type="NCBI Taxonomy" id="860221"/>
    <lineage>
        <taxon>Bacteria</taxon>
        <taxon>Bacillati</taxon>
        <taxon>Actinomycetota</taxon>
        <taxon>Actinomycetes</taxon>
        <taxon>Micrococcales</taxon>
        <taxon>Bogoriellaceae</taxon>
        <taxon>Georgenia</taxon>
    </lineage>
</organism>
<dbReference type="Proteomes" id="UP000250222">
    <property type="component" value="Unassembled WGS sequence"/>
</dbReference>
<dbReference type="RefSeq" id="WP_110851751.1">
    <property type="nucleotide sequence ID" value="NZ_QKLZ01000003.1"/>
</dbReference>
<keyword evidence="1" id="KW-1133">Transmembrane helix</keyword>
<proteinExistence type="predicted"/>
<keyword evidence="1" id="KW-0472">Membrane</keyword>
<keyword evidence="1" id="KW-0812">Transmembrane</keyword>
<dbReference type="InterPro" id="IPR019675">
    <property type="entry name" value="DUF2550"/>
</dbReference>
<accession>A0A2Y9A6J5</accession>
<dbReference type="OrthoDB" id="3267160at2"/>
<dbReference type="Pfam" id="PF10739">
    <property type="entry name" value="DUF2550"/>
    <property type="match status" value="1"/>
</dbReference>
<evidence type="ECO:0000256" key="1">
    <source>
        <dbReference type="SAM" id="Phobius"/>
    </source>
</evidence>
<protein>
    <recommendedName>
        <fullName evidence="4">DUF2550 domain-containing protein</fullName>
    </recommendedName>
</protein>
<dbReference type="AlphaFoldDB" id="A0A2Y9A6J5"/>
<evidence type="ECO:0000313" key="2">
    <source>
        <dbReference type="EMBL" id="SSA39895.1"/>
    </source>
</evidence>
<name>A0A2Y9A6J5_9MICO</name>
<dbReference type="EMBL" id="UETB01000003">
    <property type="protein sequence ID" value="SSA39895.1"/>
    <property type="molecule type" value="Genomic_DNA"/>
</dbReference>
<feature type="transmembrane region" description="Helical" evidence="1">
    <location>
        <begin position="6"/>
        <end position="26"/>
    </location>
</feature>